<evidence type="ECO:0000259" key="13">
    <source>
        <dbReference type="PROSITE" id="PS50237"/>
    </source>
</evidence>
<dbReference type="SUPFAM" id="SSF56204">
    <property type="entry name" value="Hect, E3 ligase catalytic domain"/>
    <property type="match status" value="1"/>
</dbReference>
<reference evidence="14" key="1">
    <citation type="submission" date="2013-12" db="EMBL/GenBank/DDBJ databases">
        <title>The Genome Sequence of Aphanomyces invadans NJM9701.</title>
        <authorList>
            <consortium name="The Broad Institute Genomics Platform"/>
            <person name="Russ C."/>
            <person name="Tyler B."/>
            <person name="van West P."/>
            <person name="Dieguez-Uribeondo J."/>
            <person name="Young S.K."/>
            <person name="Zeng Q."/>
            <person name="Gargeya S."/>
            <person name="Fitzgerald M."/>
            <person name="Abouelleil A."/>
            <person name="Alvarado L."/>
            <person name="Chapman S.B."/>
            <person name="Gainer-Dewar J."/>
            <person name="Goldberg J."/>
            <person name="Griggs A."/>
            <person name="Gujja S."/>
            <person name="Hansen M."/>
            <person name="Howarth C."/>
            <person name="Imamovic A."/>
            <person name="Ireland A."/>
            <person name="Larimer J."/>
            <person name="McCowan C."/>
            <person name="Murphy C."/>
            <person name="Pearson M."/>
            <person name="Poon T.W."/>
            <person name="Priest M."/>
            <person name="Roberts A."/>
            <person name="Saif S."/>
            <person name="Shea T."/>
            <person name="Sykes S."/>
            <person name="Wortman J."/>
            <person name="Nusbaum C."/>
            <person name="Birren B."/>
        </authorList>
    </citation>
    <scope>NUCLEOTIDE SEQUENCE [LARGE SCALE GENOMIC DNA]</scope>
    <source>
        <strain evidence="14">NJM9701</strain>
    </source>
</reference>
<dbReference type="InterPro" id="IPR001876">
    <property type="entry name" value="Znf_RanBP2"/>
</dbReference>
<dbReference type="InterPro" id="IPR000569">
    <property type="entry name" value="HECT_dom"/>
</dbReference>
<comment type="catalytic activity">
    <reaction evidence="1">
        <text>S-ubiquitinyl-[E2 ubiquitin-conjugating enzyme]-L-cysteine + [acceptor protein]-L-lysine = [E2 ubiquitin-conjugating enzyme]-L-cysteine + N(6)-ubiquitinyl-[acceptor protein]-L-lysine.</text>
        <dbReference type="EC" id="2.3.2.26"/>
    </reaction>
</comment>
<keyword evidence="8" id="KW-0862">Zinc</keyword>
<comment type="pathway">
    <text evidence="2">Protein modification; protein ubiquitination.</text>
</comment>
<dbReference type="STRING" id="157072.A0A024TL29"/>
<feature type="active site" description="Glycyl thioester intermediate" evidence="9">
    <location>
        <position position="474"/>
    </location>
</feature>
<keyword evidence="11" id="KW-1133">Transmembrane helix</keyword>
<dbReference type="OrthoDB" id="60997at2759"/>
<evidence type="ECO:0000256" key="11">
    <source>
        <dbReference type="SAM" id="Phobius"/>
    </source>
</evidence>
<keyword evidence="5" id="KW-0479">Metal-binding</keyword>
<dbReference type="Gene3D" id="4.10.1060.10">
    <property type="entry name" value="Zinc finger, RanBP2-type"/>
    <property type="match status" value="1"/>
</dbReference>
<protein>
    <recommendedName>
        <fullName evidence="3">HECT-type E3 ubiquitin transferase</fullName>
        <ecNumber evidence="3">2.3.2.26</ecNumber>
    </recommendedName>
</protein>
<evidence type="ECO:0000256" key="5">
    <source>
        <dbReference type="ARBA" id="ARBA00022723"/>
    </source>
</evidence>
<evidence type="ECO:0000256" key="7">
    <source>
        <dbReference type="ARBA" id="ARBA00022786"/>
    </source>
</evidence>
<evidence type="ECO:0000256" key="4">
    <source>
        <dbReference type="ARBA" id="ARBA00022679"/>
    </source>
</evidence>
<dbReference type="GO" id="GO:0006511">
    <property type="term" value="P:ubiquitin-dependent protein catabolic process"/>
    <property type="evidence" value="ECO:0007669"/>
    <property type="project" value="TreeGrafter"/>
</dbReference>
<dbReference type="SUPFAM" id="SSF90209">
    <property type="entry name" value="Ran binding protein zinc finger-like"/>
    <property type="match status" value="1"/>
</dbReference>
<dbReference type="GeneID" id="20088732"/>
<organism evidence="14">
    <name type="scientific">Aphanomyces invadans</name>
    <dbReference type="NCBI Taxonomy" id="157072"/>
    <lineage>
        <taxon>Eukaryota</taxon>
        <taxon>Sar</taxon>
        <taxon>Stramenopiles</taxon>
        <taxon>Oomycota</taxon>
        <taxon>Saprolegniomycetes</taxon>
        <taxon>Saprolegniales</taxon>
        <taxon>Verrucalvaceae</taxon>
        <taxon>Aphanomyces</taxon>
    </lineage>
</organism>
<dbReference type="PROSITE" id="PS50199">
    <property type="entry name" value="ZF_RANBP2_2"/>
    <property type="match status" value="1"/>
</dbReference>
<feature type="domain" description="RanBP2-type" evidence="12">
    <location>
        <begin position="63"/>
        <end position="92"/>
    </location>
</feature>
<keyword evidence="11" id="KW-0812">Transmembrane</keyword>
<dbReference type="PANTHER" id="PTHR11254:SF440">
    <property type="entry name" value="E3 UBIQUITIN-PROTEIN LIGASE NEDD-4"/>
    <property type="match status" value="1"/>
</dbReference>
<dbReference type="GO" id="GO:0061630">
    <property type="term" value="F:ubiquitin protein ligase activity"/>
    <property type="evidence" value="ECO:0007669"/>
    <property type="project" value="UniProtKB-EC"/>
</dbReference>
<feature type="non-terminal residue" evidence="14">
    <location>
        <position position="1"/>
    </location>
</feature>
<dbReference type="InterPro" id="IPR050409">
    <property type="entry name" value="E3_ubiq-protein_ligase"/>
</dbReference>
<evidence type="ECO:0000259" key="12">
    <source>
        <dbReference type="PROSITE" id="PS50199"/>
    </source>
</evidence>
<evidence type="ECO:0000256" key="2">
    <source>
        <dbReference type="ARBA" id="ARBA00004906"/>
    </source>
</evidence>
<evidence type="ECO:0000256" key="3">
    <source>
        <dbReference type="ARBA" id="ARBA00012485"/>
    </source>
</evidence>
<dbReference type="InterPro" id="IPR036443">
    <property type="entry name" value="Znf_RanBP2_sf"/>
</dbReference>
<dbReference type="AlphaFoldDB" id="A0A024TL29"/>
<dbReference type="PROSITE" id="PS50237">
    <property type="entry name" value="HECT"/>
    <property type="match status" value="1"/>
</dbReference>
<dbReference type="VEuPathDB" id="FungiDB:H310_11682"/>
<feature type="transmembrane region" description="Helical" evidence="11">
    <location>
        <begin position="6"/>
        <end position="27"/>
    </location>
</feature>
<dbReference type="SMART" id="SM00119">
    <property type="entry name" value="HECTc"/>
    <property type="match status" value="1"/>
</dbReference>
<dbReference type="SMART" id="SM00547">
    <property type="entry name" value="ZnF_RBZ"/>
    <property type="match status" value="1"/>
</dbReference>
<dbReference type="PANTHER" id="PTHR11254">
    <property type="entry name" value="HECT DOMAIN UBIQUITIN-PROTEIN LIGASE"/>
    <property type="match status" value="1"/>
</dbReference>
<dbReference type="PROSITE" id="PS01358">
    <property type="entry name" value="ZF_RANBP2_1"/>
    <property type="match status" value="1"/>
</dbReference>
<dbReference type="Pfam" id="PF00632">
    <property type="entry name" value="HECT"/>
    <property type="match status" value="1"/>
</dbReference>
<evidence type="ECO:0000256" key="1">
    <source>
        <dbReference type="ARBA" id="ARBA00000885"/>
    </source>
</evidence>
<dbReference type="FunFam" id="3.30.2410.10:FF:000009">
    <property type="entry name" value="Probable E3 ubiquitin-protein ligase HECTD2"/>
    <property type="match status" value="1"/>
</dbReference>
<keyword evidence="4" id="KW-0808">Transferase</keyword>
<dbReference type="EC" id="2.3.2.26" evidence="3"/>
<dbReference type="RefSeq" id="XP_008876654.1">
    <property type="nucleotide sequence ID" value="XM_008878432.1"/>
</dbReference>
<dbReference type="GO" id="GO:0016567">
    <property type="term" value="P:protein ubiquitination"/>
    <property type="evidence" value="ECO:0007669"/>
    <property type="project" value="TreeGrafter"/>
</dbReference>
<name>A0A024TL29_9STRA</name>
<evidence type="ECO:0000256" key="6">
    <source>
        <dbReference type="ARBA" id="ARBA00022771"/>
    </source>
</evidence>
<keyword evidence="6 10" id="KW-0863">Zinc-finger</keyword>
<sequence length="507" mass="57511">MDMDDPVTAVSFSIGFAVAFTIVLCYFRYIWLRDEADEALLSNEFVGHLTGLTRDQLEDMDEEVKKWTCNVCAFHNQDALISCVLCDTPKELFIVESPAFDQLQGTISQLTDKQLAARFRKQWWRGYDGRLWHWHHTDDAVDSQSWHIVGRTAPNINLAFLPLDDAIAGYTLLGHELDTWWFYQLNSLSQLAFSIKYAWLVEQLTANFVGHARLVVSRDTILEQSLTGLAKTPLRNLCTLSVITFEHETAVDAGGVTREWYSVLTMAILEPTQGLFTVTNNADQSYYINPNSEKVHGANHLDRYLAIGRLLGRAIIDGQVELVVGGRDIAVTNANKAEYVDRMVQYLLFDRVAPQLQHLVQGLYDVLPQELLMPFDYKELELMLCGFSEIDVADWKRSTIVSKSLEDVVGWFWDVIEFDMTASERAKLLQFTTGSSRVPLQGFRALTSHDGQLCPFSLHGVPYERGVFPKVHSCFNRIDLPIYPTRALLAEGLFALVNIQSMAFTMV</sequence>
<keyword evidence="7 9" id="KW-0833">Ubl conjugation pathway</keyword>
<dbReference type="Gene3D" id="3.30.2160.10">
    <property type="entry name" value="Hect, E3 ligase catalytic domain"/>
    <property type="match status" value="1"/>
</dbReference>
<dbReference type="eggNOG" id="KOG0940">
    <property type="taxonomic scope" value="Eukaryota"/>
</dbReference>
<feature type="domain" description="HECT" evidence="13">
    <location>
        <begin position="243"/>
        <end position="507"/>
    </location>
</feature>
<evidence type="ECO:0000256" key="8">
    <source>
        <dbReference type="ARBA" id="ARBA00022833"/>
    </source>
</evidence>
<dbReference type="EMBL" id="KI913984">
    <property type="protein sequence ID" value="ETV94709.1"/>
    <property type="molecule type" value="Genomic_DNA"/>
</dbReference>
<evidence type="ECO:0000313" key="14">
    <source>
        <dbReference type="EMBL" id="ETV94709.1"/>
    </source>
</evidence>
<proteinExistence type="predicted"/>
<dbReference type="Gene3D" id="3.30.2410.10">
    <property type="entry name" value="Hect, E3 ligase catalytic domain"/>
    <property type="match status" value="1"/>
</dbReference>
<gene>
    <name evidence="14" type="ORF">H310_11682</name>
</gene>
<evidence type="ECO:0000256" key="10">
    <source>
        <dbReference type="PROSITE-ProRule" id="PRU00322"/>
    </source>
</evidence>
<dbReference type="GO" id="GO:0008270">
    <property type="term" value="F:zinc ion binding"/>
    <property type="evidence" value="ECO:0007669"/>
    <property type="project" value="UniProtKB-KW"/>
</dbReference>
<evidence type="ECO:0000256" key="9">
    <source>
        <dbReference type="PROSITE-ProRule" id="PRU00104"/>
    </source>
</evidence>
<dbReference type="InterPro" id="IPR035983">
    <property type="entry name" value="Hect_E3_ubiquitin_ligase"/>
</dbReference>
<dbReference type="GO" id="GO:0005737">
    <property type="term" value="C:cytoplasm"/>
    <property type="evidence" value="ECO:0007669"/>
    <property type="project" value="TreeGrafter"/>
</dbReference>
<dbReference type="Gene3D" id="3.90.1750.10">
    <property type="entry name" value="Hect, E3 ligase catalytic domains"/>
    <property type="match status" value="2"/>
</dbReference>
<keyword evidence="11" id="KW-0472">Membrane</keyword>
<accession>A0A024TL29</accession>